<dbReference type="AlphaFoldDB" id="A0A811N9D5"/>
<feature type="region of interest" description="Disordered" evidence="2">
    <location>
        <begin position="140"/>
        <end position="179"/>
    </location>
</feature>
<evidence type="ECO:0008006" key="5">
    <source>
        <dbReference type="Google" id="ProtNLM"/>
    </source>
</evidence>
<name>A0A811N9D5_9POAL</name>
<dbReference type="PANTHER" id="PTHR12832">
    <property type="entry name" value="TESTIS-SPECIFIC PROTEIN PBS13 T-COMPLEX 11"/>
    <property type="match status" value="1"/>
</dbReference>
<keyword evidence="4" id="KW-1185">Reference proteome</keyword>
<evidence type="ECO:0000256" key="2">
    <source>
        <dbReference type="SAM" id="MobiDB-lite"/>
    </source>
</evidence>
<gene>
    <name evidence="3" type="ORF">NCGR_LOCUS12281</name>
</gene>
<evidence type="ECO:0000313" key="4">
    <source>
        <dbReference type="Proteomes" id="UP000604825"/>
    </source>
</evidence>
<comment type="similarity">
    <text evidence="1">Belongs to the TCP11 family.</text>
</comment>
<organism evidence="3 4">
    <name type="scientific">Miscanthus lutarioriparius</name>
    <dbReference type="NCBI Taxonomy" id="422564"/>
    <lineage>
        <taxon>Eukaryota</taxon>
        <taxon>Viridiplantae</taxon>
        <taxon>Streptophyta</taxon>
        <taxon>Embryophyta</taxon>
        <taxon>Tracheophyta</taxon>
        <taxon>Spermatophyta</taxon>
        <taxon>Magnoliopsida</taxon>
        <taxon>Liliopsida</taxon>
        <taxon>Poales</taxon>
        <taxon>Poaceae</taxon>
        <taxon>PACMAD clade</taxon>
        <taxon>Panicoideae</taxon>
        <taxon>Andropogonodae</taxon>
        <taxon>Andropogoneae</taxon>
        <taxon>Saccharinae</taxon>
        <taxon>Miscanthus</taxon>
    </lineage>
</organism>
<dbReference type="GO" id="GO:0007165">
    <property type="term" value="P:signal transduction"/>
    <property type="evidence" value="ECO:0007669"/>
    <property type="project" value="TreeGrafter"/>
</dbReference>
<evidence type="ECO:0000313" key="3">
    <source>
        <dbReference type="EMBL" id="CAD6218401.1"/>
    </source>
</evidence>
<sequence>MESAASFVEELELLTKTVLDGPSVSAVQRKFRDQLAAFDKAWCAYLYRFVAWKVKDATLLEGDLVRAACKLELSMMQTCKLTADGRSPSRLTHDMKAIQRQVADDQKLLREKVHLLSGDPGVARMDSALSDTRSKFFEAKKDAGPVQKPVADDVSAPALSINSSSGSSSPSPVKQPTENERKVNEMLHQDDGGAFAGKSDSAAGPAADAENAFQEKVRETMEKAFWDLVTDSMRGDKPDYSQLVRLVKEVRDSLHELSPKEWKEEILEKIDVEILSQVLGSGSQDAQYLGQILQYSLGMVRRLSAAAKEDQMKKSHDKLLTELAASSEADADGTATSSFVVDAVKGLRFALEEIKELQAEVSKARIQMALQRIIQGSTGVDYLQNAFGDRYGPPASAGASLPLTVRWISTSKNVARQEWREHLGSVSVVPSAALVPVLRAGHGAAVRQPSSSSPAAAGGVSGQPECKGDELDKLIRIGLLQLVSSVEGLQMQSTPESFQINLMRLRALQSQFQQVIVIATSMLILRQVLMGESSKATAQELDNATAELFKALVKMLDASPDAGAEEIVEAMMSASAAVGSPSEEEKIQGRRQTTARVLLKSLQPGDVVFKMVSRAVFCAFRGVVLGGSGHKGQKLADATLRRVGAARLVDRVVKASEVLIKVATVSGMVHGPWYKALL</sequence>
<feature type="compositionally biased region" description="Low complexity" evidence="2">
    <location>
        <begin position="155"/>
        <end position="172"/>
    </location>
</feature>
<comment type="caution">
    <text evidence="3">The sequence shown here is derived from an EMBL/GenBank/DDBJ whole genome shotgun (WGS) entry which is preliminary data.</text>
</comment>
<dbReference type="EMBL" id="CAJGYO010000003">
    <property type="protein sequence ID" value="CAD6218401.1"/>
    <property type="molecule type" value="Genomic_DNA"/>
</dbReference>
<dbReference type="OrthoDB" id="685361at2759"/>
<dbReference type="PANTHER" id="PTHR12832:SF11">
    <property type="entry name" value="LD23868P"/>
    <property type="match status" value="1"/>
</dbReference>
<dbReference type="Proteomes" id="UP000604825">
    <property type="component" value="Unassembled WGS sequence"/>
</dbReference>
<dbReference type="InterPro" id="IPR008862">
    <property type="entry name" value="Tcp11"/>
</dbReference>
<proteinExistence type="inferred from homology"/>
<accession>A0A811N9D5</accession>
<reference evidence="3" key="1">
    <citation type="submission" date="2020-10" db="EMBL/GenBank/DDBJ databases">
        <authorList>
            <person name="Han B."/>
            <person name="Lu T."/>
            <person name="Zhao Q."/>
            <person name="Huang X."/>
            <person name="Zhao Y."/>
        </authorList>
    </citation>
    <scope>NUCLEOTIDE SEQUENCE</scope>
</reference>
<evidence type="ECO:0000256" key="1">
    <source>
        <dbReference type="ARBA" id="ARBA00010954"/>
    </source>
</evidence>
<dbReference type="Pfam" id="PF05794">
    <property type="entry name" value="Tcp11"/>
    <property type="match status" value="1"/>
</dbReference>
<protein>
    <recommendedName>
        <fullName evidence="5">T-complex protein 11</fullName>
    </recommendedName>
</protein>